<name>L8WPZ0_THACA</name>
<dbReference type="HOGENOM" id="CLU_2529019_0_0_1"/>
<dbReference type="AlphaFoldDB" id="L8WPZ0"/>
<evidence type="ECO:0000313" key="1">
    <source>
        <dbReference type="EMBL" id="ELU38822.1"/>
    </source>
</evidence>
<gene>
    <name evidence="1" type="ORF">AG1IA_07148</name>
</gene>
<reference evidence="1 2" key="1">
    <citation type="journal article" date="2013" name="Nat. Commun.">
        <title>The evolution and pathogenic mechanisms of the rice sheath blight pathogen.</title>
        <authorList>
            <person name="Zheng A."/>
            <person name="Lin R."/>
            <person name="Xu L."/>
            <person name="Qin P."/>
            <person name="Tang C."/>
            <person name="Ai P."/>
            <person name="Zhang D."/>
            <person name="Liu Y."/>
            <person name="Sun Z."/>
            <person name="Feng H."/>
            <person name="Wang Y."/>
            <person name="Chen Y."/>
            <person name="Liang X."/>
            <person name="Fu R."/>
            <person name="Li Q."/>
            <person name="Zhang J."/>
            <person name="Yu X."/>
            <person name="Xie Z."/>
            <person name="Ding L."/>
            <person name="Guan P."/>
            <person name="Tang J."/>
            <person name="Liang Y."/>
            <person name="Wang S."/>
            <person name="Deng Q."/>
            <person name="Li S."/>
            <person name="Zhu J."/>
            <person name="Wang L."/>
            <person name="Liu H."/>
            <person name="Li P."/>
        </authorList>
    </citation>
    <scope>NUCLEOTIDE SEQUENCE [LARGE SCALE GENOMIC DNA]</scope>
    <source>
        <strain evidence="2">AG-1 IA</strain>
    </source>
</reference>
<comment type="caution">
    <text evidence="1">The sequence shown here is derived from an EMBL/GenBank/DDBJ whole genome shotgun (WGS) entry which is preliminary data.</text>
</comment>
<dbReference type="Proteomes" id="UP000011668">
    <property type="component" value="Unassembled WGS sequence"/>
</dbReference>
<dbReference type="EMBL" id="AFRT01002040">
    <property type="protein sequence ID" value="ELU38822.1"/>
    <property type="molecule type" value="Genomic_DNA"/>
</dbReference>
<sequence length="84" mass="9465">MFKVITAPNHNILFTNKINHHHRGQQEARPSFNIVFPACKKVSGELPIDQAGIFVVLRNVRGTIAQDAIPSWLECEFKVVGQKL</sequence>
<accession>L8WPZ0</accession>
<organism evidence="1 2">
    <name type="scientific">Thanatephorus cucumeris (strain AG1-IA)</name>
    <name type="common">Rice sheath blight fungus</name>
    <name type="synonym">Rhizoctonia solani</name>
    <dbReference type="NCBI Taxonomy" id="983506"/>
    <lineage>
        <taxon>Eukaryota</taxon>
        <taxon>Fungi</taxon>
        <taxon>Dikarya</taxon>
        <taxon>Basidiomycota</taxon>
        <taxon>Agaricomycotina</taxon>
        <taxon>Agaricomycetes</taxon>
        <taxon>Cantharellales</taxon>
        <taxon>Ceratobasidiaceae</taxon>
        <taxon>Rhizoctonia</taxon>
        <taxon>Rhizoctonia solani AG-1</taxon>
    </lineage>
</organism>
<keyword evidence="2" id="KW-1185">Reference proteome</keyword>
<evidence type="ECO:0000313" key="2">
    <source>
        <dbReference type="Proteomes" id="UP000011668"/>
    </source>
</evidence>
<protein>
    <submittedName>
        <fullName evidence="1">Uncharacterized protein</fullName>
    </submittedName>
</protein>
<proteinExistence type="predicted"/>